<feature type="domain" description="Tyr recombinase" evidence="3">
    <location>
        <begin position="103"/>
        <end position="344"/>
    </location>
</feature>
<dbReference type="CDD" id="cd00397">
    <property type="entry name" value="DNA_BRE_C"/>
    <property type="match status" value="1"/>
</dbReference>
<organism evidence="4">
    <name type="scientific">mine drainage metagenome</name>
    <dbReference type="NCBI Taxonomy" id="410659"/>
    <lineage>
        <taxon>unclassified sequences</taxon>
        <taxon>metagenomes</taxon>
        <taxon>ecological metagenomes</taxon>
    </lineage>
</organism>
<evidence type="ECO:0000256" key="1">
    <source>
        <dbReference type="ARBA" id="ARBA00023125"/>
    </source>
</evidence>
<dbReference type="InterPro" id="IPR050090">
    <property type="entry name" value="Tyrosine_recombinase_XerCD"/>
</dbReference>
<protein>
    <submittedName>
        <fullName evidence="4">Tyrosine recombinase XerC</fullName>
    </submittedName>
</protein>
<keyword evidence="2" id="KW-0233">DNA recombination</keyword>
<dbReference type="PROSITE" id="PS51898">
    <property type="entry name" value="TYR_RECOMBINASE"/>
    <property type="match status" value="1"/>
</dbReference>
<proteinExistence type="predicted"/>
<dbReference type="AlphaFoldDB" id="A0A1J5T8A1"/>
<accession>A0A1J5T8A1</accession>
<evidence type="ECO:0000256" key="2">
    <source>
        <dbReference type="ARBA" id="ARBA00023172"/>
    </source>
</evidence>
<evidence type="ECO:0000259" key="3">
    <source>
        <dbReference type="PROSITE" id="PS51898"/>
    </source>
</evidence>
<comment type="caution">
    <text evidence="4">The sequence shown here is derived from an EMBL/GenBank/DDBJ whole genome shotgun (WGS) entry which is preliminary data.</text>
</comment>
<dbReference type="GO" id="GO:0003677">
    <property type="term" value="F:DNA binding"/>
    <property type="evidence" value="ECO:0007669"/>
    <property type="project" value="UniProtKB-KW"/>
</dbReference>
<dbReference type="EMBL" id="MLJW01000017">
    <property type="protein sequence ID" value="OIR12456.1"/>
    <property type="molecule type" value="Genomic_DNA"/>
</dbReference>
<keyword evidence="1" id="KW-0238">DNA-binding</keyword>
<dbReference type="SUPFAM" id="SSF56349">
    <property type="entry name" value="DNA breaking-rejoining enzymes"/>
    <property type="match status" value="1"/>
</dbReference>
<sequence>MTPKLPASEQWKLDVVNNLPRKAISRSSFDNVIAAVNLFLKTSELLAIEAKELAELKGIVVEQYEAFINAFDNNDNLTSFEKANLKRNSMFGGVIKSDNRFLKRPSKLINIALKSQINTTRLDFPIENVQDVVGFANNYRDKTLWLLLASSGIRFSEALNLRWNEIDIENQKVYIVDPDGKRFGADMNPTQKARFKGRQTSITYLMQPFRDWFFEALALYVREEYIPNKGEQNYVFQYLDVVNRGKPYIDVTDKALNDNFQDACKKAGLKKPKQTKKEQWSLHSLRHMYGVYMLNDAPIDPVNNKFGLELPEVQKLMGHASPITTGHYARKTTKAIERRLELIDKQMMSISSNQDIALLKQELKAIKNDGPS</sequence>
<evidence type="ECO:0000313" key="4">
    <source>
        <dbReference type="EMBL" id="OIR12456.1"/>
    </source>
</evidence>
<dbReference type="PANTHER" id="PTHR30349">
    <property type="entry name" value="PHAGE INTEGRASE-RELATED"/>
    <property type="match status" value="1"/>
</dbReference>
<dbReference type="PANTHER" id="PTHR30349:SF41">
    <property type="entry name" value="INTEGRASE_RECOMBINASE PROTEIN MJ0367-RELATED"/>
    <property type="match status" value="1"/>
</dbReference>
<dbReference type="GO" id="GO:0015074">
    <property type="term" value="P:DNA integration"/>
    <property type="evidence" value="ECO:0007669"/>
    <property type="project" value="InterPro"/>
</dbReference>
<dbReference type="InterPro" id="IPR011010">
    <property type="entry name" value="DNA_brk_join_enz"/>
</dbReference>
<reference evidence="4" key="1">
    <citation type="submission" date="2016-10" db="EMBL/GenBank/DDBJ databases">
        <title>Sequence of Gallionella enrichment culture.</title>
        <authorList>
            <person name="Poehlein A."/>
            <person name="Muehling M."/>
            <person name="Daniel R."/>
        </authorList>
    </citation>
    <scope>NUCLEOTIDE SEQUENCE</scope>
</reference>
<dbReference type="InterPro" id="IPR002104">
    <property type="entry name" value="Integrase_catalytic"/>
</dbReference>
<dbReference type="GO" id="GO:0006310">
    <property type="term" value="P:DNA recombination"/>
    <property type="evidence" value="ECO:0007669"/>
    <property type="project" value="UniProtKB-KW"/>
</dbReference>
<dbReference type="Pfam" id="PF00589">
    <property type="entry name" value="Phage_integrase"/>
    <property type="match status" value="1"/>
</dbReference>
<dbReference type="Gene3D" id="1.10.443.10">
    <property type="entry name" value="Intergrase catalytic core"/>
    <property type="match status" value="1"/>
</dbReference>
<dbReference type="InterPro" id="IPR013762">
    <property type="entry name" value="Integrase-like_cat_sf"/>
</dbReference>
<gene>
    <name evidence="4" type="primary">xerC_4</name>
    <name evidence="4" type="ORF">GALL_61550</name>
</gene>
<name>A0A1J5T8A1_9ZZZZ</name>